<evidence type="ECO:0000313" key="2">
    <source>
        <dbReference type="Proteomes" id="UP000247591"/>
    </source>
</evidence>
<dbReference type="InterPro" id="IPR023393">
    <property type="entry name" value="START-like_dom_sf"/>
</dbReference>
<evidence type="ECO:0000313" key="1">
    <source>
        <dbReference type="EMBL" id="PYE16446.1"/>
    </source>
</evidence>
<dbReference type="CDD" id="cd07812">
    <property type="entry name" value="SRPBCC"/>
    <property type="match status" value="1"/>
</dbReference>
<keyword evidence="2" id="KW-1185">Reference proteome</keyword>
<comment type="caution">
    <text evidence="1">The sequence shown here is derived from an EMBL/GenBank/DDBJ whole genome shotgun (WGS) entry which is preliminary data.</text>
</comment>
<dbReference type="Pfam" id="PF10604">
    <property type="entry name" value="Polyketide_cyc2"/>
    <property type="match status" value="1"/>
</dbReference>
<dbReference type="Proteomes" id="UP000247591">
    <property type="component" value="Unassembled WGS sequence"/>
</dbReference>
<dbReference type="SUPFAM" id="SSF55961">
    <property type="entry name" value="Bet v1-like"/>
    <property type="match status" value="1"/>
</dbReference>
<proteinExistence type="predicted"/>
<dbReference type="AlphaFoldDB" id="A0A318RJE1"/>
<sequence length="172" mass="19171">MAMAPRRMQISDSVDIAAPAQTLYSMVSDPTRMGEWSPENLGATVVNPRPDGQAFAGMVFEGRNRRGRARWITRCTVTAADTAERFAFRVHAIGRKAPTIKGANASWEYRFEANDSGGTTVTETWFDDRSRWPRVVVEIFDRVVTSGKTFPQFQEKNIARTLQALKSAAEAP</sequence>
<dbReference type="Gene3D" id="3.30.530.20">
    <property type="match status" value="1"/>
</dbReference>
<dbReference type="RefSeq" id="WP_245937965.1">
    <property type="nucleotide sequence ID" value="NZ_QJSP01000008.1"/>
</dbReference>
<gene>
    <name evidence="1" type="ORF">DFR67_108197</name>
</gene>
<dbReference type="InterPro" id="IPR019587">
    <property type="entry name" value="Polyketide_cyclase/dehydratase"/>
</dbReference>
<accession>A0A318RJE1</accession>
<dbReference type="EMBL" id="QJSP01000008">
    <property type="protein sequence ID" value="PYE16446.1"/>
    <property type="molecule type" value="Genomic_DNA"/>
</dbReference>
<protein>
    <submittedName>
        <fullName evidence="1">Polyketide cyclase/dehydrase/lipid transport protein</fullName>
    </submittedName>
</protein>
<reference evidence="1 2" key="1">
    <citation type="submission" date="2018-06" db="EMBL/GenBank/DDBJ databases">
        <title>Genomic Encyclopedia of Type Strains, Phase IV (KMG-IV): sequencing the most valuable type-strain genomes for metagenomic binning, comparative biology and taxonomic classification.</title>
        <authorList>
            <person name="Goeker M."/>
        </authorList>
    </citation>
    <scope>NUCLEOTIDE SEQUENCE [LARGE SCALE GENOMIC DNA]</scope>
    <source>
        <strain evidence="1 2">DSM 45521</strain>
    </source>
</reference>
<organism evidence="1 2">
    <name type="scientific">Williamsia limnetica</name>
    <dbReference type="NCBI Taxonomy" id="882452"/>
    <lineage>
        <taxon>Bacteria</taxon>
        <taxon>Bacillati</taxon>
        <taxon>Actinomycetota</taxon>
        <taxon>Actinomycetes</taxon>
        <taxon>Mycobacteriales</taxon>
        <taxon>Nocardiaceae</taxon>
        <taxon>Williamsia</taxon>
    </lineage>
</organism>
<name>A0A318RJE1_WILLI</name>